<evidence type="ECO:0000313" key="2">
    <source>
        <dbReference type="Proteomes" id="UP001056120"/>
    </source>
</evidence>
<comment type="caution">
    <text evidence="1">The sequence shown here is derived from an EMBL/GenBank/DDBJ whole genome shotgun (WGS) entry which is preliminary data.</text>
</comment>
<reference evidence="1 2" key="2">
    <citation type="journal article" date="2022" name="Mol. Ecol. Resour.">
        <title>The genomes of chicory, endive, great burdock and yacon provide insights into Asteraceae paleo-polyploidization history and plant inulin production.</title>
        <authorList>
            <person name="Fan W."/>
            <person name="Wang S."/>
            <person name="Wang H."/>
            <person name="Wang A."/>
            <person name="Jiang F."/>
            <person name="Liu H."/>
            <person name="Zhao H."/>
            <person name="Xu D."/>
            <person name="Zhang Y."/>
        </authorList>
    </citation>
    <scope>NUCLEOTIDE SEQUENCE [LARGE SCALE GENOMIC DNA]</scope>
    <source>
        <strain evidence="2">cv. Yunnan</strain>
        <tissue evidence="1">Leaves</tissue>
    </source>
</reference>
<reference evidence="2" key="1">
    <citation type="journal article" date="2022" name="Mol. Ecol. Resour.">
        <title>The genomes of chicory, endive, great burdock and yacon provide insights into Asteraceae palaeo-polyploidization history and plant inulin production.</title>
        <authorList>
            <person name="Fan W."/>
            <person name="Wang S."/>
            <person name="Wang H."/>
            <person name="Wang A."/>
            <person name="Jiang F."/>
            <person name="Liu H."/>
            <person name="Zhao H."/>
            <person name="Xu D."/>
            <person name="Zhang Y."/>
        </authorList>
    </citation>
    <scope>NUCLEOTIDE SEQUENCE [LARGE SCALE GENOMIC DNA]</scope>
    <source>
        <strain evidence="2">cv. Yunnan</strain>
    </source>
</reference>
<name>A0ACB9J297_9ASTR</name>
<dbReference type="EMBL" id="CM042022">
    <property type="protein sequence ID" value="KAI3814583.1"/>
    <property type="molecule type" value="Genomic_DNA"/>
</dbReference>
<sequence length="375" mass="41741">MDALGSLLLQMEELIPVIKCESMYARVHSTDDDCYDVFEPLNPTVLENLNSDNSDVLKTVVDLARESISGAETSHPVEAEKSYWLSKEDSPEQKLKELQEQPDMHIEREAALERNISHSQIEKHSWLHKEVCFEDTRIQIEAKKVNLAQKDRVVADTMASLNKDNAKLQAQVIELETSINILQGIPSFSIPKELRHVKSLISTTFLIATSALETSNSSSTVVPTIVDVDLGDRGYPIYIGSVFCFQPDLLQIHIHGKRVLVVTTTTMTLLYLDKVVSALTDGNPTVIVEKVILPGDMCGYATSTSPTGKTDINHHTDTSNTLPDGELASVLVEVFKYGLIKDAFFFESQEKNLQALTSREPDAFAYAINRLYNIG</sequence>
<proteinExistence type="predicted"/>
<gene>
    <name evidence="1" type="ORF">L1987_14223</name>
</gene>
<dbReference type="Proteomes" id="UP001056120">
    <property type="component" value="Linkage Group LG05"/>
</dbReference>
<accession>A0ACB9J297</accession>
<protein>
    <submittedName>
        <fullName evidence="1">Uncharacterized protein</fullName>
    </submittedName>
</protein>
<keyword evidence="2" id="KW-1185">Reference proteome</keyword>
<evidence type="ECO:0000313" key="1">
    <source>
        <dbReference type="EMBL" id="KAI3814583.1"/>
    </source>
</evidence>
<organism evidence="1 2">
    <name type="scientific">Smallanthus sonchifolius</name>
    <dbReference type="NCBI Taxonomy" id="185202"/>
    <lineage>
        <taxon>Eukaryota</taxon>
        <taxon>Viridiplantae</taxon>
        <taxon>Streptophyta</taxon>
        <taxon>Embryophyta</taxon>
        <taxon>Tracheophyta</taxon>
        <taxon>Spermatophyta</taxon>
        <taxon>Magnoliopsida</taxon>
        <taxon>eudicotyledons</taxon>
        <taxon>Gunneridae</taxon>
        <taxon>Pentapetalae</taxon>
        <taxon>asterids</taxon>
        <taxon>campanulids</taxon>
        <taxon>Asterales</taxon>
        <taxon>Asteraceae</taxon>
        <taxon>Asteroideae</taxon>
        <taxon>Heliantheae alliance</taxon>
        <taxon>Millerieae</taxon>
        <taxon>Smallanthus</taxon>
    </lineage>
</organism>